<evidence type="ECO:0000256" key="4">
    <source>
        <dbReference type="ARBA" id="ARBA00022763"/>
    </source>
</evidence>
<dbReference type="Pfam" id="PF13307">
    <property type="entry name" value="Helicase_C_2"/>
    <property type="match status" value="1"/>
</dbReference>
<evidence type="ECO:0000256" key="12">
    <source>
        <dbReference type="ARBA" id="ARBA00023235"/>
    </source>
</evidence>
<dbReference type="Proteomes" id="UP000019482">
    <property type="component" value="Unassembled WGS sequence"/>
</dbReference>
<keyword evidence="5" id="KW-0378">Hydrolase</keyword>
<accession>W6N3G5</accession>
<comment type="similarity">
    <text evidence="13">Belongs to the helicase family. DinG subfamily.</text>
</comment>
<keyword evidence="11" id="KW-0234">DNA repair</keyword>
<keyword evidence="16" id="KW-1185">Reference proteome</keyword>
<keyword evidence="12" id="KW-0413">Isomerase</keyword>
<dbReference type="SUPFAM" id="SSF52540">
    <property type="entry name" value="P-loop containing nucleoside triphosphate hydrolases"/>
    <property type="match status" value="1"/>
</dbReference>
<dbReference type="PANTHER" id="PTHR11472">
    <property type="entry name" value="DNA REPAIR DEAD HELICASE RAD3/XP-D SUBFAMILY MEMBER"/>
    <property type="match status" value="1"/>
</dbReference>
<keyword evidence="4" id="KW-0227">DNA damage</keyword>
<evidence type="ECO:0000256" key="9">
    <source>
        <dbReference type="ARBA" id="ARBA00023014"/>
    </source>
</evidence>
<dbReference type="SMART" id="SM00487">
    <property type="entry name" value="DEXDc"/>
    <property type="match status" value="1"/>
</dbReference>
<name>W6N3G5_CLOTY</name>
<dbReference type="GO" id="GO:0051539">
    <property type="term" value="F:4 iron, 4 sulfur cluster binding"/>
    <property type="evidence" value="ECO:0007669"/>
    <property type="project" value="UniProtKB-KW"/>
</dbReference>
<dbReference type="InterPro" id="IPR027417">
    <property type="entry name" value="P-loop_NTPase"/>
</dbReference>
<keyword evidence="7" id="KW-0067">ATP-binding</keyword>
<keyword evidence="8" id="KW-0408">Iron</keyword>
<dbReference type="InterPro" id="IPR045028">
    <property type="entry name" value="DinG/Rad3-like"/>
</dbReference>
<evidence type="ECO:0000313" key="16">
    <source>
        <dbReference type="Proteomes" id="UP000019482"/>
    </source>
</evidence>
<dbReference type="PANTHER" id="PTHR11472:SF34">
    <property type="entry name" value="REGULATOR OF TELOMERE ELONGATION HELICASE 1"/>
    <property type="match status" value="1"/>
</dbReference>
<keyword evidence="9" id="KW-0411">Iron-sulfur</keyword>
<keyword evidence="6 15" id="KW-0347">Helicase</keyword>
<reference evidence="15 16" key="1">
    <citation type="journal article" date="2015" name="Genome Announc.">
        <title>Draft Genome Sequence of Clostridium tyrobutyricum Strain DIVETGP, Isolated from Cow's Milk for Grana Padano Production.</title>
        <authorList>
            <person name="Soggiu A."/>
            <person name="Piras C."/>
            <person name="Gaiarsa S."/>
            <person name="Sassera D."/>
            <person name="Roncada P."/>
            <person name="Bendixen E."/>
            <person name="Brasca M."/>
            <person name="Bonizzi L."/>
        </authorList>
    </citation>
    <scope>NUCLEOTIDE SEQUENCE [LARGE SCALE GENOMIC DNA]</scope>
    <source>
        <strain evidence="15 16">DIVETGP</strain>
    </source>
</reference>
<dbReference type="GO" id="GO:0005524">
    <property type="term" value="F:ATP binding"/>
    <property type="evidence" value="ECO:0007669"/>
    <property type="project" value="UniProtKB-KW"/>
</dbReference>
<evidence type="ECO:0000256" key="7">
    <source>
        <dbReference type="ARBA" id="ARBA00022840"/>
    </source>
</evidence>
<dbReference type="GO" id="GO:0016818">
    <property type="term" value="F:hydrolase activity, acting on acid anhydrides, in phosphorus-containing anhydrides"/>
    <property type="evidence" value="ECO:0007669"/>
    <property type="project" value="InterPro"/>
</dbReference>
<dbReference type="SMART" id="SM00488">
    <property type="entry name" value="DEXDc2"/>
    <property type="match status" value="1"/>
</dbReference>
<evidence type="ECO:0000256" key="1">
    <source>
        <dbReference type="ARBA" id="ARBA00022485"/>
    </source>
</evidence>
<evidence type="ECO:0000256" key="8">
    <source>
        <dbReference type="ARBA" id="ARBA00023004"/>
    </source>
</evidence>
<evidence type="ECO:0000256" key="13">
    <source>
        <dbReference type="ARBA" id="ARBA00038058"/>
    </source>
</evidence>
<dbReference type="OrthoDB" id="9765586at2"/>
<dbReference type="GeneID" id="29418097"/>
<protein>
    <submittedName>
        <fullName evidence="15">DinG family ATP-dependent helicase CPE1197</fullName>
    </submittedName>
</protein>
<dbReference type="AlphaFoldDB" id="W6N3G5"/>
<dbReference type="SMART" id="SM00491">
    <property type="entry name" value="HELICc2"/>
    <property type="match status" value="1"/>
</dbReference>
<dbReference type="Pfam" id="PF06733">
    <property type="entry name" value="DEAD_2"/>
    <property type="match status" value="1"/>
</dbReference>
<keyword evidence="1" id="KW-0004">4Fe-4S</keyword>
<dbReference type="InterPro" id="IPR010614">
    <property type="entry name" value="RAD3-like_helicase_DEAD"/>
</dbReference>
<evidence type="ECO:0000256" key="6">
    <source>
        <dbReference type="ARBA" id="ARBA00022806"/>
    </source>
</evidence>
<dbReference type="InterPro" id="IPR014013">
    <property type="entry name" value="Helic_SF1/SF2_ATP-bd_DinG/Rad3"/>
</dbReference>
<evidence type="ECO:0000259" key="14">
    <source>
        <dbReference type="PROSITE" id="PS51193"/>
    </source>
</evidence>
<dbReference type="GO" id="GO:0006281">
    <property type="term" value="P:DNA repair"/>
    <property type="evidence" value="ECO:0007669"/>
    <property type="project" value="UniProtKB-KW"/>
</dbReference>
<dbReference type="GO" id="GO:0003678">
    <property type="term" value="F:DNA helicase activity"/>
    <property type="evidence" value="ECO:0007669"/>
    <property type="project" value="InterPro"/>
</dbReference>
<dbReference type="Gene3D" id="1.10.275.40">
    <property type="match status" value="1"/>
</dbReference>
<evidence type="ECO:0000313" key="15">
    <source>
        <dbReference type="EMBL" id="CDL91008.1"/>
    </source>
</evidence>
<evidence type="ECO:0000256" key="10">
    <source>
        <dbReference type="ARBA" id="ARBA00023125"/>
    </source>
</evidence>
<keyword evidence="10" id="KW-0238">DNA-binding</keyword>
<evidence type="ECO:0000256" key="3">
    <source>
        <dbReference type="ARBA" id="ARBA00022741"/>
    </source>
</evidence>
<dbReference type="EMBL" id="CBXI010000016">
    <property type="protein sequence ID" value="CDL91008.1"/>
    <property type="molecule type" value="Genomic_DNA"/>
</dbReference>
<dbReference type="Gene3D" id="1.10.30.20">
    <property type="entry name" value="Bacterial XPD DNA helicase, FeS cluster domain"/>
    <property type="match status" value="1"/>
</dbReference>
<dbReference type="GO" id="GO:0003677">
    <property type="term" value="F:DNA binding"/>
    <property type="evidence" value="ECO:0007669"/>
    <property type="project" value="UniProtKB-KW"/>
</dbReference>
<organism evidence="15 16">
    <name type="scientific">Clostridium tyrobutyricum DIVETGP</name>
    <dbReference type="NCBI Taxonomy" id="1408889"/>
    <lineage>
        <taxon>Bacteria</taxon>
        <taxon>Bacillati</taxon>
        <taxon>Bacillota</taxon>
        <taxon>Clostridia</taxon>
        <taxon>Eubacteriales</taxon>
        <taxon>Clostridiaceae</taxon>
        <taxon>Clostridium</taxon>
    </lineage>
</organism>
<dbReference type="InterPro" id="IPR006554">
    <property type="entry name" value="Helicase-like_DEXD_c2"/>
</dbReference>
<evidence type="ECO:0000256" key="11">
    <source>
        <dbReference type="ARBA" id="ARBA00023204"/>
    </source>
</evidence>
<dbReference type="InterPro" id="IPR006555">
    <property type="entry name" value="ATP-dep_Helicase_C"/>
</dbReference>
<feature type="domain" description="Helicase ATP-binding" evidence="14">
    <location>
        <begin position="190"/>
        <end position="448"/>
    </location>
</feature>
<keyword evidence="2" id="KW-0479">Metal-binding</keyword>
<dbReference type="Gene3D" id="3.40.50.300">
    <property type="entry name" value="P-loop containing nucleotide triphosphate hydrolases"/>
    <property type="match status" value="2"/>
</dbReference>
<comment type="caution">
    <text evidence="15">The sequence shown here is derived from an EMBL/GenBank/DDBJ whole genome shotgun (WGS) entry which is preliminary data.</text>
</comment>
<evidence type="ECO:0000256" key="5">
    <source>
        <dbReference type="ARBA" id="ARBA00022801"/>
    </source>
</evidence>
<dbReference type="RefSeq" id="WP_017895620.1">
    <property type="nucleotide sequence ID" value="NZ_CBXI010000016.1"/>
</dbReference>
<proteinExistence type="inferred from homology"/>
<evidence type="ECO:0000256" key="2">
    <source>
        <dbReference type="ARBA" id="ARBA00022723"/>
    </source>
</evidence>
<gene>
    <name evidence="15" type="ORF">CTDIVETGP_1078</name>
</gene>
<dbReference type="GO" id="GO:0046872">
    <property type="term" value="F:metal ion binding"/>
    <property type="evidence" value="ECO:0007669"/>
    <property type="project" value="UniProtKB-KW"/>
</dbReference>
<dbReference type="PROSITE" id="PS51193">
    <property type="entry name" value="HELICASE_ATP_BIND_2"/>
    <property type="match status" value="1"/>
</dbReference>
<dbReference type="InterPro" id="IPR042493">
    <property type="entry name" value="XPD_DNA_FeS"/>
</dbReference>
<sequence length="805" mass="94558">MDQDVIKISVRNLVEFVLRQGDLDNRFTSNVRALEGTRVHQKIQQQYKDKIIGDKSATYNCEVSLKYEIIYRKFKFLIEGRADGIILEDDCVTIDEIKTVTRPLEMIDATYNPLHLAQVKCYAYIYAYENKLDYICVQLTYYNINDHKVKFIKEKINIEDLRRFFIDILDKYYKWVELKKDWNDIRNKSIDDLKFPFKSYRTGQRKLAAVVYGTIRDKKRLFVQAPTGIGKTISTIFPSIKALATQKLSTIFYLTAKTTTRATAEETLKIMFERGLRLKSITITAKEKVCLNDDTACNPEHCEYARGHYNRVNEAIFEIINSEDLITRDKIIKYSKKFQICPFEFCLDTALFCDYVICDYNYAFNPRVYLRRFFDESSEKNVLLIDEAHNLVDRSRDMFSAEIYKKSFLHIKKFIKKEDNKILKCLNKINSYMLDLKKNCNLEFKDLKDKLSGDIVYIKKNIYAQKSKMSEIYFLLKNFSSQIEEWMIKNAGQTGYDEILDEYFTVNNFIRIYEIYNDNFITYIENMAGDLKVKILCIDPSTLLDERMKSAEASILFSATLSPMNYFKDILGGRAEDYNMTLLCPFERRNREILISSNISTVYRSREESCLPIINYIKTVVSRRTGNYIVFFPSYGYMDRVYELFIEKFPDVKTSIQKSGMSESEREKFLNDFKEDSKESFISFAVLGGLFSEGIDLKGDKLIGSIIVGVGLPKISFERDIIMDFFNKKNGLGYEYSYMYPGMNKILQAAGRVIRTESDRGVILLIDKRFMTVKYKKLFPREWYPNHIIDCEHDIESILKVFWDE</sequence>
<keyword evidence="3" id="KW-0547">Nucleotide-binding</keyword>
<dbReference type="InterPro" id="IPR014001">
    <property type="entry name" value="Helicase_ATP-bd"/>
</dbReference>